<dbReference type="EMBL" id="AGXG01000120">
    <property type="protein sequence ID" value="EIY21045.1"/>
    <property type="molecule type" value="Genomic_DNA"/>
</dbReference>
<protein>
    <submittedName>
        <fullName evidence="1">Uncharacterized protein</fullName>
    </submittedName>
</protein>
<name>I8V3K7_9BACE</name>
<keyword evidence="2" id="KW-1185">Reference proteome</keyword>
<proteinExistence type="predicted"/>
<dbReference type="HOGENOM" id="CLU_1217825_0_0_10"/>
<evidence type="ECO:0000313" key="2">
    <source>
        <dbReference type="Proteomes" id="UP000003741"/>
    </source>
</evidence>
<reference evidence="1 2" key="1">
    <citation type="submission" date="2012-02" db="EMBL/GenBank/DDBJ databases">
        <title>The Genome Sequence of Bacteroides cellulosilyticus CL02T12C19.</title>
        <authorList>
            <consortium name="The Broad Institute Genome Sequencing Platform"/>
            <person name="Earl A."/>
            <person name="Ward D."/>
            <person name="Feldgarden M."/>
            <person name="Gevers D."/>
            <person name="Zitomersky N.L."/>
            <person name="Coyne M.J."/>
            <person name="Comstock L.E."/>
            <person name="Young S.K."/>
            <person name="Zeng Q."/>
            <person name="Gargeya S."/>
            <person name="Fitzgerald M."/>
            <person name="Haas B."/>
            <person name="Abouelleil A."/>
            <person name="Alvarado L."/>
            <person name="Arachchi H.M."/>
            <person name="Berlin A."/>
            <person name="Chapman S.B."/>
            <person name="Gearin G."/>
            <person name="Goldberg J."/>
            <person name="Griggs A."/>
            <person name="Gujja S."/>
            <person name="Hansen M."/>
            <person name="Heiman D."/>
            <person name="Howarth C."/>
            <person name="Larimer J."/>
            <person name="Lui A."/>
            <person name="MacDonald P.J.P."/>
            <person name="McCowen C."/>
            <person name="Montmayeur A."/>
            <person name="Murphy C."/>
            <person name="Neiman D."/>
            <person name="Pearson M."/>
            <person name="Priest M."/>
            <person name="Roberts A."/>
            <person name="Saif S."/>
            <person name="Shea T."/>
            <person name="Sisk P."/>
            <person name="Stolte C."/>
            <person name="Sykes S."/>
            <person name="Wortman J."/>
            <person name="Nusbaum C."/>
            <person name="Birren B."/>
        </authorList>
    </citation>
    <scope>NUCLEOTIDE SEQUENCE [LARGE SCALE GENOMIC DNA]</scope>
    <source>
        <strain evidence="1 2">CL02T12C19</strain>
    </source>
</reference>
<sequence length="227" mass="26424">MEEITEAIKSDIRISRVRQALEDFKNNCSPKNDLEITDYFYYHVAEHGTGHTYIFAVDYLALKEQKRENAPRQAVIYPDPLNPGRSIIRCYPGGAPSGAVQQRVNLYREGTEYLLIDGVRYPMTQRKKGEKMTKASHQSEQTAQSLFDKLPQITSRNYRDELNRLFQHLLTLTNSLCTDNLFVSPADKELITRYSDEVLKKLRNVEIEEEKLQFNLRQYGRAEQKEV</sequence>
<dbReference type="AlphaFoldDB" id="I8V3K7"/>
<organism evidence="1 2">
    <name type="scientific">Bacteroides cellulosilyticus CL02T12C19</name>
    <dbReference type="NCBI Taxonomy" id="997874"/>
    <lineage>
        <taxon>Bacteria</taxon>
        <taxon>Pseudomonadati</taxon>
        <taxon>Bacteroidota</taxon>
        <taxon>Bacteroidia</taxon>
        <taxon>Bacteroidales</taxon>
        <taxon>Bacteroidaceae</taxon>
        <taxon>Bacteroides</taxon>
    </lineage>
</organism>
<comment type="caution">
    <text evidence="1">The sequence shown here is derived from an EMBL/GenBank/DDBJ whole genome shotgun (WGS) entry which is preliminary data.</text>
</comment>
<gene>
    <name evidence="1" type="ORF">HMPREF1062_05382</name>
</gene>
<evidence type="ECO:0000313" key="1">
    <source>
        <dbReference type="EMBL" id="EIY21045.1"/>
    </source>
</evidence>
<dbReference type="Proteomes" id="UP000003741">
    <property type="component" value="Unassembled WGS sequence"/>
</dbReference>
<dbReference type="PATRIC" id="fig|997874.3.peg.5519"/>
<accession>I8V3K7</accession>